<accession>A0AAN7XLL1</accession>
<reference evidence="2 3" key="2">
    <citation type="journal article" date="2023" name="Mol. Biol. Evol.">
        <title>Genomics of Secondarily Temperate Adaptation in the Only Non-Antarctic Icefish.</title>
        <authorList>
            <person name="Rivera-Colon A.G."/>
            <person name="Rayamajhi N."/>
            <person name="Minhas B.F."/>
            <person name="Madrigal G."/>
            <person name="Bilyk K.T."/>
            <person name="Yoon V."/>
            <person name="Hune M."/>
            <person name="Gregory S."/>
            <person name="Cheng C.H.C."/>
            <person name="Catchen J.M."/>
        </authorList>
    </citation>
    <scope>NUCLEOTIDE SEQUENCE [LARGE SCALE GENOMIC DNA]</scope>
    <source>
        <strain evidence="2">JMC-PN-2008</strain>
    </source>
</reference>
<dbReference type="AlphaFoldDB" id="A0AAN7XLL1"/>
<evidence type="ECO:0000256" key="1">
    <source>
        <dbReference type="SAM" id="MobiDB-lite"/>
    </source>
</evidence>
<feature type="region of interest" description="Disordered" evidence="1">
    <location>
        <begin position="1"/>
        <end position="56"/>
    </location>
</feature>
<evidence type="ECO:0000313" key="3">
    <source>
        <dbReference type="Proteomes" id="UP001346869"/>
    </source>
</evidence>
<organism evidence="2 3">
    <name type="scientific">Eleginops maclovinus</name>
    <name type="common">Patagonian blennie</name>
    <name type="synonym">Eleginus maclovinus</name>
    <dbReference type="NCBI Taxonomy" id="56733"/>
    <lineage>
        <taxon>Eukaryota</taxon>
        <taxon>Metazoa</taxon>
        <taxon>Chordata</taxon>
        <taxon>Craniata</taxon>
        <taxon>Vertebrata</taxon>
        <taxon>Euteleostomi</taxon>
        <taxon>Actinopterygii</taxon>
        <taxon>Neopterygii</taxon>
        <taxon>Teleostei</taxon>
        <taxon>Neoteleostei</taxon>
        <taxon>Acanthomorphata</taxon>
        <taxon>Eupercaria</taxon>
        <taxon>Perciformes</taxon>
        <taxon>Notothenioidei</taxon>
        <taxon>Eleginopidae</taxon>
        <taxon>Eleginops</taxon>
    </lineage>
</organism>
<gene>
    <name evidence="2" type="ORF">PBY51_018134</name>
</gene>
<sequence>MERVRDKVQRGKRREGICDGAEEQNGRKSMKNRRCAEGGGGVRGGMQGGEKCSSSPLRSHYLQRHAAKALSLHSYKDICRRDRGISPASKSLPNSQKLFPKLTSGKHKQKQTDMYCVKHVSMSQPWKTKR</sequence>
<dbReference type="EMBL" id="JAUZQC010000012">
    <property type="protein sequence ID" value="KAK5862770.1"/>
    <property type="molecule type" value="Genomic_DNA"/>
</dbReference>
<feature type="compositionally biased region" description="Basic and acidic residues" evidence="1">
    <location>
        <begin position="1"/>
        <end position="17"/>
    </location>
</feature>
<keyword evidence="3" id="KW-1185">Reference proteome</keyword>
<feature type="compositionally biased region" description="Polar residues" evidence="1">
    <location>
        <begin position="88"/>
        <end position="97"/>
    </location>
</feature>
<feature type="region of interest" description="Disordered" evidence="1">
    <location>
        <begin position="84"/>
        <end position="116"/>
    </location>
</feature>
<proteinExistence type="predicted"/>
<name>A0AAN7XLL1_ELEMC</name>
<comment type="caution">
    <text evidence="2">The sequence shown here is derived from an EMBL/GenBank/DDBJ whole genome shotgun (WGS) entry which is preliminary data.</text>
</comment>
<dbReference type="Proteomes" id="UP001346869">
    <property type="component" value="Unassembled WGS sequence"/>
</dbReference>
<feature type="compositionally biased region" description="Gly residues" evidence="1">
    <location>
        <begin position="37"/>
        <end position="48"/>
    </location>
</feature>
<protein>
    <submittedName>
        <fullName evidence="2">Uncharacterized protein</fullName>
    </submittedName>
</protein>
<evidence type="ECO:0000313" key="2">
    <source>
        <dbReference type="EMBL" id="KAK5862770.1"/>
    </source>
</evidence>
<reference evidence="2 3" key="1">
    <citation type="journal article" date="2023" name="Genes (Basel)">
        <title>Chromosome-Level Genome Assembly and Circadian Gene Repertoire of the Patagonia Blennie Eleginops maclovinus-The Closest Ancestral Proxy of Antarctic Cryonotothenioids.</title>
        <authorList>
            <person name="Cheng C.C."/>
            <person name="Rivera-Colon A.G."/>
            <person name="Minhas B.F."/>
            <person name="Wilson L."/>
            <person name="Rayamajhi N."/>
            <person name="Vargas-Chacoff L."/>
            <person name="Catchen J.M."/>
        </authorList>
    </citation>
    <scope>NUCLEOTIDE SEQUENCE [LARGE SCALE GENOMIC DNA]</scope>
    <source>
        <strain evidence="2">JMC-PN-2008</strain>
    </source>
</reference>